<protein>
    <recommendedName>
        <fullName evidence="3">Transposase</fullName>
    </recommendedName>
</protein>
<comment type="caution">
    <text evidence="1">The sequence shown here is derived from an EMBL/GenBank/DDBJ whole genome shotgun (WGS) entry which is preliminary data.</text>
</comment>
<evidence type="ECO:0008006" key="3">
    <source>
        <dbReference type="Google" id="ProtNLM"/>
    </source>
</evidence>
<dbReference type="Proteomes" id="UP001162131">
    <property type="component" value="Unassembled WGS sequence"/>
</dbReference>
<reference evidence="1" key="1">
    <citation type="submission" date="2021-09" db="EMBL/GenBank/DDBJ databases">
        <authorList>
            <consortium name="AG Swart"/>
            <person name="Singh M."/>
            <person name="Singh A."/>
            <person name="Seah K."/>
            <person name="Emmerich C."/>
        </authorList>
    </citation>
    <scope>NUCLEOTIDE SEQUENCE</scope>
    <source>
        <strain evidence="1">ATCC30299</strain>
    </source>
</reference>
<dbReference type="Pfam" id="PF13551">
    <property type="entry name" value="HTH_29"/>
    <property type="match status" value="1"/>
</dbReference>
<keyword evidence="2" id="KW-1185">Reference proteome</keyword>
<dbReference type="EMBL" id="CAJZBQ010000051">
    <property type="protein sequence ID" value="CAG9330560.1"/>
    <property type="molecule type" value="Genomic_DNA"/>
</dbReference>
<evidence type="ECO:0000313" key="2">
    <source>
        <dbReference type="Proteomes" id="UP001162131"/>
    </source>
</evidence>
<proteinExistence type="predicted"/>
<evidence type="ECO:0000313" key="1">
    <source>
        <dbReference type="EMBL" id="CAG9330560.1"/>
    </source>
</evidence>
<name>A0AAU9K059_9CILI</name>
<gene>
    <name evidence="1" type="ORF">BSTOLATCC_MIC51142</name>
</gene>
<organism evidence="1 2">
    <name type="scientific">Blepharisma stoltei</name>
    <dbReference type="NCBI Taxonomy" id="1481888"/>
    <lineage>
        <taxon>Eukaryota</taxon>
        <taxon>Sar</taxon>
        <taxon>Alveolata</taxon>
        <taxon>Ciliophora</taxon>
        <taxon>Postciliodesmatophora</taxon>
        <taxon>Heterotrichea</taxon>
        <taxon>Heterotrichida</taxon>
        <taxon>Blepharismidae</taxon>
        <taxon>Blepharisma</taxon>
    </lineage>
</organism>
<sequence>MNLNLKIIKPKLVLLELAKSLGSISSAYKAMGYSRDSYYRFKELYETGGEEALYEISRKKPIIANRVDPTIEKAVLDMAIEYPAYSQLRVSNELKRKEILVSQGGVRSIWLRNDLSNLKKRLVALEKMAQDGILLTEAESFRLKKKLMER</sequence>
<accession>A0AAU9K059</accession>
<dbReference type="AlphaFoldDB" id="A0AAU9K059"/>